<dbReference type="EMBL" id="UZAE01001650">
    <property type="protein sequence ID" value="VDN98877.1"/>
    <property type="molecule type" value="Genomic_DNA"/>
</dbReference>
<evidence type="ECO:0000256" key="1">
    <source>
        <dbReference type="SAM" id="Phobius"/>
    </source>
</evidence>
<dbReference type="WBParaSite" id="HNAJ_0000302001-mRNA-1">
    <property type="protein sequence ID" value="HNAJ_0000302001-mRNA-1"/>
    <property type="gene ID" value="HNAJ_0000302001"/>
</dbReference>
<evidence type="ECO:0000313" key="2">
    <source>
        <dbReference type="EMBL" id="VDN98877.1"/>
    </source>
</evidence>
<reference evidence="2 3" key="2">
    <citation type="submission" date="2018-11" db="EMBL/GenBank/DDBJ databases">
        <authorList>
            <consortium name="Pathogen Informatics"/>
        </authorList>
    </citation>
    <scope>NUCLEOTIDE SEQUENCE [LARGE SCALE GENOMIC DNA]</scope>
</reference>
<accession>A0A0R3T7I2</accession>
<proteinExistence type="predicted"/>
<reference evidence="4" key="1">
    <citation type="submission" date="2017-02" db="UniProtKB">
        <authorList>
            <consortium name="WormBaseParasite"/>
        </authorList>
    </citation>
    <scope>IDENTIFICATION</scope>
</reference>
<keyword evidence="3" id="KW-1185">Reference proteome</keyword>
<evidence type="ECO:0000313" key="4">
    <source>
        <dbReference type="WBParaSite" id="HNAJ_0000302001-mRNA-1"/>
    </source>
</evidence>
<name>A0A0R3T7I2_RODNA</name>
<protein>
    <submittedName>
        <fullName evidence="2 4">Uncharacterized protein</fullName>
    </submittedName>
</protein>
<sequence>MDEIGNHRRRFIIFEVPAESTARSLEELLNEPPEASFHEDSRVGELLGNRGIDHRHLYTSIPEEFMMPNFDMEFPDQSPNDEHEVDPLEFLIIVFSTLAYMLMIILTPLLIREFLQSSVT</sequence>
<dbReference type="Proteomes" id="UP000278807">
    <property type="component" value="Unassembled WGS sequence"/>
</dbReference>
<dbReference type="AlphaFoldDB" id="A0A0R3T7I2"/>
<keyword evidence="1" id="KW-0472">Membrane</keyword>
<keyword evidence="1" id="KW-0812">Transmembrane</keyword>
<organism evidence="4">
    <name type="scientific">Rodentolepis nana</name>
    <name type="common">Dwarf tapeworm</name>
    <name type="synonym">Hymenolepis nana</name>
    <dbReference type="NCBI Taxonomy" id="102285"/>
    <lineage>
        <taxon>Eukaryota</taxon>
        <taxon>Metazoa</taxon>
        <taxon>Spiralia</taxon>
        <taxon>Lophotrochozoa</taxon>
        <taxon>Platyhelminthes</taxon>
        <taxon>Cestoda</taxon>
        <taxon>Eucestoda</taxon>
        <taxon>Cyclophyllidea</taxon>
        <taxon>Hymenolepididae</taxon>
        <taxon>Rodentolepis</taxon>
    </lineage>
</organism>
<feature type="transmembrane region" description="Helical" evidence="1">
    <location>
        <begin position="90"/>
        <end position="111"/>
    </location>
</feature>
<keyword evidence="1" id="KW-1133">Transmembrane helix</keyword>
<evidence type="ECO:0000313" key="3">
    <source>
        <dbReference type="Proteomes" id="UP000278807"/>
    </source>
</evidence>
<gene>
    <name evidence="2" type="ORF">HNAJ_LOCUS3018</name>
</gene>